<gene>
    <name evidence="1" type="ORF">CEXT_766601</name>
</gene>
<dbReference type="EMBL" id="BPLR01003098">
    <property type="protein sequence ID" value="GIX81118.1"/>
    <property type="molecule type" value="Genomic_DNA"/>
</dbReference>
<organism evidence="1 2">
    <name type="scientific">Caerostris extrusa</name>
    <name type="common">Bark spider</name>
    <name type="synonym">Caerostris bankana</name>
    <dbReference type="NCBI Taxonomy" id="172846"/>
    <lineage>
        <taxon>Eukaryota</taxon>
        <taxon>Metazoa</taxon>
        <taxon>Ecdysozoa</taxon>
        <taxon>Arthropoda</taxon>
        <taxon>Chelicerata</taxon>
        <taxon>Arachnida</taxon>
        <taxon>Araneae</taxon>
        <taxon>Araneomorphae</taxon>
        <taxon>Entelegynae</taxon>
        <taxon>Araneoidea</taxon>
        <taxon>Araneidae</taxon>
        <taxon>Caerostris</taxon>
    </lineage>
</organism>
<name>A0AAV4N8V9_CAEEX</name>
<dbReference type="Proteomes" id="UP001054945">
    <property type="component" value="Unassembled WGS sequence"/>
</dbReference>
<evidence type="ECO:0000313" key="2">
    <source>
        <dbReference type="Proteomes" id="UP001054945"/>
    </source>
</evidence>
<comment type="caution">
    <text evidence="1">The sequence shown here is derived from an EMBL/GenBank/DDBJ whole genome shotgun (WGS) entry which is preliminary data.</text>
</comment>
<sequence>MSLLSERYYFVLLHTLFCKEFPNWKCFSLFNFPRAFPYHNAFIYISLNPLPFYDHFGLLRRIGSVRLFRRILLSMASPPSNISYQAGILFRFPVFDRVFVGRL</sequence>
<accession>A0AAV4N8V9</accession>
<dbReference type="AlphaFoldDB" id="A0AAV4N8V9"/>
<keyword evidence="2" id="KW-1185">Reference proteome</keyword>
<protein>
    <submittedName>
        <fullName evidence="1">Uncharacterized protein</fullName>
    </submittedName>
</protein>
<reference evidence="1 2" key="1">
    <citation type="submission" date="2021-06" db="EMBL/GenBank/DDBJ databases">
        <title>Caerostris extrusa draft genome.</title>
        <authorList>
            <person name="Kono N."/>
            <person name="Arakawa K."/>
        </authorList>
    </citation>
    <scope>NUCLEOTIDE SEQUENCE [LARGE SCALE GENOMIC DNA]</scope>
</reference>
<evidence type="ECO:0000313" key="1">
    <source>
        <dbReference type="EMBL" id="GIX81118.1"/>
    </source>
</evidence>
<proteinExistence type="predicted"/>